<keyword evidence="3" id="KW-1185">Reference proteome</keyword>
<reference evidence="2" key="1">
    <citation type="submission" date="2016-10" db="EMBL/GenBank/DDBJ databases">
        <authorList>
            <person name="Benchimol M."/>
            <person name="Almeida L.G."/>
            <person name="Vasconcelos A.T."/>
            <person name="Perreira-Neves A."/>
            <person name="Rosa I.A."/>
            <person name="Tasca T."/>
            <person name="Bogo M.R."/>
            <person name="de Souza W."/>
        </authorList>
    </citation>
    <scope>NUCLEOTIDE SEQUENCE [LARGE SCALE GENOMIC DNA]</scope>
    <source>
        <strain evidence="2">K</strain>
    </source>
</reference>
<evidence type="ECO:0000256" key="1">
    <source>
        <dbReference type="SAM" id="MobiDB-lite"/>
    </source>
</evidence>
<dbReference type="EMBL" id="MLAK01000002">
    <property type="protein sequence ID" value="OHT17461.1"/>
    <property type="molecule type" value="Genomic_DNA"/>
</dbReference>
<evidence type="ECO:0000313" key="2">
    <source>
        <dbReference type="EMBL" id="OHT17461.1"/>
    </source>
</evidence>
<protein>
    <submittedName>
        <fullName evidence="2">Uncharacterized protein</fullName>
    </submittedName>
</protein>
<feature type="region of interest" description="Disordered" evidence="1">
    <location>
        <begin position="112"/>
        <end position="133"/>
    </location>
</feature>
<dbReference type="VEuPathDB" id="TrichDB:TRFO_02471"/>
<accession>A0A1J4L689</accession>
<dbReference type="Proteomes" id="UP000179807">
    <property type="component" value="Unassembled WGS sequence"/>
</dbReference>
<comment type="caution">
    <text evidence="2">The sequence shown here is derived from an EMBL/GenBank/DDBJ whole genome shotgun (WGS) entry which is preliminary data.</text>
</comment>
<evidence type="ECO:0000313" key="3">
    <source>
        <dbReference type="Proteomes" id="UP000179807"/>
    </source>
</evidence>
<name>A0A1J4L689_9EUKA</name>
<gene>
    <name evidence="2" type="ORF">TRFO_02471</name>
</gene>
<dbReference type="AlphaFoldDB" id="A0A1J4L689"/>
<feature type="compositionally biased region" description="Basic residues" evidence="1">
    <location>
        <begin position="117"/>
        <end position="126"/>
    </location>
</feature>
<dbReference type="GeneID" id="94825410"/>
<sequence>MTRHHYKKPWREEFVDEVYQFVEQNGIINSDQIYKIYNPKYGKKNWGAQLLNLLYDIISQDARLSRVEINIAEGKKIVLFEGRQGVTHVTFFLKVNIEDKIEKCQEEVKILQQKNPHNSRKTRNKTPKNNVSIKDSKKRTSTQFVSFYSPGFISSKYIRCQLLHKYLFTTFGTKEISMNDILNNMPIDLYFKIIGSESTPQFLIIQPSFRFILTRCFPDRVLEDIGFFDCQPIICKLLKKLENEFGVLKSKSKKYYLYDRFLISDISVNFQTNFHKKYDIDNFWRFIELFDRTCNFDHSSSLVWMKRWTIKRYFMKHVTENESLIKSLLRRELYSSDSLYFHDRLMKKIGYEKILFSDFLVNLVNYPICEEDSNVNQYCRDFVLKCPQFTLTIPEINIEPNFFDEEILFSKIISRMRVMPSGIIHRIDIPWQNLASSYNYPSAKSLESKFVFLFNLDESFPKIYSHNIAMAIYEKFECIFGNEKVDLSHVNTVQLCESQLLSHFHIINQQLTIKQNIGSLIEAFKRFLICSEFYYCPKVAARMFLKHKWKYAQDSVIFLKLLGVYREHKSKYKPFNQKHRKKVIKTDGFHQSVVKFNKDIRFASKQITFNIVSDINLASIYWFLYHSGRNHKSIDLLSSSIEIFDTKLNSSQNKHKKKRIKIDYRFRFLRLPLPQLPPFEIINASNPSAWEPEQYVPNIPIYNNPEYLFKAIPEFELILSQIQHQSTRYNLNISPYIRYIYTYTLHNGIDGLSLNDIRLIFKIEFDDEIFDIILNAIEFLEEFFYIQKKSSVSALPCYVANASLTHNHKLHYWTDMLNNVDEDILNQQMNTLFELIEFHPGIEIFDLFIQIQNLSVSDLLEIVNTLILDESIYMITSIIDENEGLFDETISIPYQNLSLNHILIVFYLKQTVPDFRSPSIKLYPTCLGATANYCL</sequence>
<organism evidence="2 3">
    <name type="scientific">Tritrichomonas foetus</name>
    <dbReference type="NCBI Taxonomy" id="1144522"/>
    <lineage>
        <taxon>Eukaryota</taxon>
        <taxon>Metamonada</taxon>
        <taxon>Parabasalia</taxon>
        <taxon>Tritrichomonadida</taxon>
        <taxon>Tritrichomonadidae</taxon>
        <taxon>Tritrichomonas</taxon>
    </lineage>
</organism>
<dbReference type="RefSeq" id="XP_068370597.1">
    <property type="nucleotide sequence ID" value="XM_068490706.1"/>
</dbReference>
<proteinExistence type="predicted"/>